<keyword evidence="4" id="KW-0862">Zinc</keyword>
<dbReference type="SUPFAM" id="SSF57667">
    <property type="entry name" value="beta-beta-alpha zinc fingers"/>
    <property type="match status" value="1"/>
</dbReference>
<accession>A0A8D9E2L2</accession>
<evidence type="ECO:0000313" key="7">
    <source>
        <dbReference type="EMBL" id="CAG6738251.1"/>
    </source>
</evidence>
<reference evidence="7" key="1">
    <citation type="submission" date="2021-05" db="EMBL/GenBank/DDBJ databases">
        <authorList>
            <person name="Alioto T."/>
            <person name="Alioto T."/>
            <person name="Gomez Garrido J."/>
        </authorList>
    </citation>
    <scope>NUCLEOTIDE SEQUENCE</scope>
</reference>
<dbReference type="InterPro" id="IPR013087">
    <property type="entry name" value="Znf_C2H2_type"/>
</dbReference>
<dbReference type="GO" id="GO:0045944">
    <property type="term" value="P:positive regulation of transcription by RNA polymerase II"/>
    <property type="evidence" value="ECO:0007669"/>
    <property type="project" value="TreeGrafter"/>
</dbReference>
<evidence type="ECO:0000256" key="5">
    <source>
        <dbReference type="PROSITE-ProRule" id="PRU00042"/>
    </source>
</evidence>
<dbReference type="InterPro" id="IPR036236">
    <property type="entry name" value="Znf_C2H2_sf"/>
</dbReference>
<proteinExistence type="predicted"/>
<evidence type="ECO:0000256" key="1">
    <source>
        <dbReference type="ARBA" id="ARBA00022723"/>
    </source>
</evidence>
<evidence type="ECO:0000256" key="3">
    <source>
        <dbReference type="ARBA" id="ARBA00022771"/>
    </source>
</evidence>
<name>A0A8D9E2L2_9HEMI</name>
<dbReference type="EMBL" id="HBUF01406929">
    <property type="protein sequence ID" value="CAG6738250.1"/>
    <property type="molecule type" value="Transcribed_RNA"/>
</dbReference>
<dbReference type="Gene3D" id="3.30.160.60">
    <property type="entry name" value="Classic Zinc Finger"/>
    <property type="match status" value="2"/>
</dbReference>
<protein>
    <submittedName>
        <fullName evidence="7">Zinc finger protein 711</fullName>
    </submittedName>
</protein>
<dbReference type="AlphaFoldDB" id="A0A8D9E2L2"/>
<evidence type="ECO:0000259" key="6">
    <source>
        <dbReference type="PROSITE" id="PS50157"/>
    </source>
</evidence>
<organism evidence="7">
    <name type="scientific">Cacopsylla melanoneura</name>
    <dbReference type="NCBI Taxonomy" id="428564"/>
    <lineage>
        <taxon>Eukaryota</taxon>
        <taxon>Metazoa</taxon>
        <taxon>Ecdysozoa</taxon>
        <taxon>Arthropoda</taxon>
        <taxon>Hexapoda</taxon>
        <taxon>Insecta</taxon>
        <taxon>Pterygota</taxon>
        <taxon>Neoptera</taxon>
        <taxon>Paraneoptera</taxon>
        <taxon>Hemiptera</taxon>
        <taxon>Sternorrhyncha</taxon>
        <taxon>Psylloidea</taxon>
        <taxon>Psyllidae</taxon>
        <taxon>Psyllinae</taxon>
        <taxon>Cacopsylla</taxon>
    </lineage>
</organism>
<dbReference type="EMBL" id="HBUF01406930">
    <property type="protein sequence ID" value="CAG6738251.1"/>
    <property type="molecule type" value="Transcribed_RNA"/>
</dbReference>
<keyword evidence="3 5" id="KW-0863">Zinc-finger</keyword>
<dbReference type="PANTHER" id="PTHR24403:SF67">
    <property type="entry name" value="FI01116P-RELATED"/>
    <property type="match status" value="1"/>
</dbReference>
<dbReference type="PROSITE" id="PS50157">
    <property type="entry name" value="ZINC_FINGER_C2H2_2"/>
    <property type="match status" value="1"/>
</dbReference>
<dbReference type="InterPro" id="IPR050688">
    <property type="entry name" value="Zinc_finger/UBP_domain"/>
</dbReference>
<dbReference type="PANTHER" id="PTHR24403">
    <property type="entry name" value="ZINC FINGER PROTEIN"/>
    <property type="match status" value="1"/>
</dbReference>
<feature type="domain" description="C2H2-type" evidence="6">
    <location>
        <begin position="86"/>
        <end position="113"/>
    </location>
</feature>
<keyword evidence="2" id="KW-0677">Repeat</keyword>
<sequence>MYVVFNYNFRPFFWKFFAFSNKNIAYKDAFKRIKSNLWLTPLCAQNSQEFVPCQYCRLELPKITELLVDHSKSCHIPERNSTYFSFVCVLCSYHTYMRNSMKYHVRKHLGERPFKCKYCSFASGRQSSITSHVKIKHPGVQF</sequence>
<dbReference type="GO" id="GO:0005634">
    <property type="term" value="C:nucleus"/>
    <property type="evidence" value="ECO:0007669"/>
    <property type="project" value="TreeGrafter"/>
</dbReference>
<dbReference type="GO" id="GO:0008270">
    <property type="term" value="F:zinc ion binding"/>
    <property type="evidence" value="ECO:0007669"/>
    <property type="project" value="UniProtKB-KW"/>
</dbReference>
<evidence type="ECO:0000256" key="2">
    <source>
        <dbReference type="ARBA" id="ARBA00022737"/>
    </source>
</evidence>
<evidence type="ECO:0000256" key="4">
    <source>
        <dbReference type="ARBA" id="ARBA00022833"/>
    </source>
</evidence>
<keyword evidence="1" id="KW-0479">Metal-binding</keyword>
<dbReference type="SMART" id="SM00355">
    <property type="entry name" value="ZnF_C2H2"/>
    <property type="match status" value="2"/>
</dbReference>